<evidence type="ECO:0000256" key="1">
    <source>
        <dbReference type="ARBA" id="ARBA00006745"/>
    </source>
</evidence>
<evidence type="ECO:0000259" key="3">
    <source>
        <dbReference type="Pfam" id="PF01979"/>
    </source>
</evidence>
<protein>
    <submittedName>
        <fullName evidence="4">Amidohydrolase</fullName>
    </submittedName>
</protein>
<dbReference type="NCBIfam" id="NF009059">
    <property type="entry name" value="PRK12393.1"/>
    <property type="match status" value="1"/>
</dbReference>
<comment type="similarity">
    <text evidence="1">Belongs to the metallo-dependent hydrolases superfamily. ATZ/TRZ family.</text>
</comment>
<dbReference type="InterPro" id="IPR032466">
    <property type="entry name" value="Metal_Hydrolase"/>
</dbReference>
<gene>
    <name evidence="4" type="ORF">BKK80_23525</name>
</gene>
<evidence type="ECO:0000313" key="5">
    <source>
        <dbReference type="Proteomes" id="UP000177515"/>
    </source>
</evidence>
<dbReference type="Gene3D" id="3.20.20.140">
    <property type="entry name" value="Metal-dependent hydrolases"/>
    <property type="match status" value="1"/>
</dbReference>
<dbReference type="Gene3D" id="2.30.40.10">
    <property type="entry name" value="Urease, subunit C, domain 1"/>
    <property type="match status" value="2"/>
</dbReference>
<feature type="domain" description="Amidohydrolase-related" evidence="3">
    <location>
        <begin position="72"/>
        <end position="436"/>
    </location>
</feature>
<keyword evidence="5" id="KW-1185">Reference proteome</keyword>
<reference evidence="4 5" key="1">
    <citation type="submission" date="2016-10" db="EMBL/GenBank/DDBJ databases">
        <title>Complete genome sequences of three Cupriavidus strains isolated from various Malaysian environments.</title>
        <authorList>
            <person name="Abdullah A.A.-A."/>
            <person name="Shafie N.A.H."/>
            <person name="Lau N.S."/>
        </authorList>
    </citation>
    <scope>NUCLEOTIDE SEQUENCE [LARGE SCALE GENOMIC DNA]</scope>
    <source>
        <strain evidence="4 5">USMAA1020</strain>
    </source>
</reference>
<evidence type="ECO:0000256" key="2">
    <source>
        <dbReference type="ARBA" id="ARBA00022801"/>
    </source>
</evidence>
<evidence type="ECO:0000313" key="4">
    <source>
        <dbReference type="EMBL" id="AOZ08863.1"/>
    </source>
</evidence>
<dbReference type="RefSeq" id="WP_071071523.1">
    <property type="nucleotide sequence ID" value="NZ_CP017755.1"/>
</dbReference>
<keyword evidence="2" id="KW-0378">Hydrolase</keyword>
<sequence>MTPSAPSSPFPSPSPAPSLLIRNAAAILTGLPGPGERHPGPDLRVRDGCIEAIGALAPLAGEAQIDATDCAVYPAWVNTHHHLFQSLLKGDPAGLDLSLTPWLGATPYRFRAAFDEATFRLAARIGLVELLRSGCGTVADHNYLYYPGMPFDSSAILFEEAEALGLRFVLCRGGATRTRQLESELPQALRPESLDAFLADCERLVARYHDPAPDAMRRVAMAPTTPLYSMAPEELRACARSARRLGIRLHSHLSETVEYQNTALARFAATPVGFCAEHEWLGPDVWFAHLVKLAPEEIRQLGASGTGIAHCPQSNGRLGSGIADIPALEAAGVPVSLGVDGAASNEAADMISEAHAAWLLQRARRGEAARPLAQGGSFEGGADAARVEDVVRWGTAGGAAVLGLSRVGTLREGMAADLAIYRLDDPRCFGLHDPGIAPVASGGRPALRALLVGGRLVAEHDQVAGLDLAELGAQARAAVRALRERADRLAA</sequence>
<dbReference type="InterPro" id="IPR050287">
    <property type="entry name" value="MTA/SAH_deaminase"/>
</dbReference>
<dbReference type="EMBL" id="CP017755">
    <property type="protein sequence ID" value="AOZ08863.1"/>
    <property type="molecule type" value="Genomic_DNA"/>
</dbReference>
<dbReference type="InterPro" id="IPR006680">
    <property type="entry name" value="Amidohydro-rel"/>
</dbReference>
<dbReference type="PANTHER" id="PTHR43794">
    <property type="entry name" value="AMINOHYDROLASE SSNA-RELATED"/>
    <property type="match status" value="1"/>
</dbReference>
<dbReference type="SUPFAM" id="SSF51338">
    <property type="entry name" value="Composite domain of metallo-dependent hydrolases"/>
    <property type="match status" value="1"/>
</dbReference>
<dbReference type="Proteomes" id="UP000177515">
    <property type="component" value="Chromosome 2"/>
</dbReference>
<dbReference type="Pfam" id="PF01979">
    <property type="entry name" value="Amidohydro_1"/>
    <property type="match status" value="1"/>
</dbReference>
<accession>A0ABN4TNI2</accession>
<proteinExistence type="inferred from homology"/>
<organism evidence="4 5">
    <name type="scientific">Cupriavidus malaysiensis</name>
    <dbReference type="NCBI Taxonomy" id="367825"/>
    <lineage>
        <taxon>Bacteria</taxon>
        <taxon>Pseudomonadati</taxon>
        <taxon>Pseudomonadota</taxon>
        <taxon>Betaproteobacteria</taxon>
        <taxon>Burkholderiales</taxon>
        <taxon>Burkholderiaceae</taxon>
        <taxon>Cupriavidus</taxon>
    </lineage>
</organism>
<dbReference type="PANTHER" id="PTHR43794:SF11">
    <property type="entry name" value="AMIDOHYDROLASE-RELATED DOMAIN-CONTAINING PROTEIN"/>
    <property type="match status" value="1"/>
</dbReference>
<dbReference type="InterPro" id="IPR011059">
    <property type="entry name" value="Metal-dep_hydrolase_composite"/>
</dbReference>
<name>A0ABN4TNI2_9BURK</name>
<dbReference type="CDD" id="cd01298">
    <property type="entry name" value="ATZ_TRZ_like"/>
    <property type="match status" value="1"/>
</dbReference>
<dbReference type="SUPFAM" id="SSF51556">
    <property type="entry name" value="Metallo-dependent hydrolases"/>
    <property type="match status" value="1"/>
</dbReference>